<proteinExistence type="inferred from homology"/>
<dbReference type="InterPro" id="IPR057268">
    <property type="entry name" value="Ribosomal_L18"/>
</dbReference>
<protein>
    <recommendedName>
        <fullName evidence="6 7">Large ribosomal subunit protein uL18</fullName>
    </recommendedName>
</protein>
<dbReference type="EMBL" id="LCJD01000001">
    <property type="protein sequence ID" value="KKT70156.1"/>
    <property type="molecule type" value="Genomic_DNA"/>
</dbReference>
<comment type="subunit">
    <text evidence="7">Part of the 50S ribosomal subunit; part of the 5S rRNA/L5/L18/L25 subcomplex. Contacts the 5S and 23S rRNAs.</text>
</comment>
<evidence type="ECO:0000256" key="4">
    <source>
        <dbReference type="ARBA" id="ARBA00022980"/>
    </source>
</evidence>
<gene>
    <name evidence="7" type="primary">rplR</name>
    <name evidence="8" type="ORF">UW65_C0001G0018</name>
</gene>
<dbReference type="GO" id="GO:0005737">
    <property type="term" value="C:cytoplasm"/>
    <property type="evidence" value="ECO:0007669"/>
    <property type="project" value="UniProtKB-ARBA"/>
</dbReference>
<dbReference type="GO" id="GO:0006412">
    <property type="term" value="P:translation"/>
    <property type="evidence" value="ECO:0007669"/>
    <property type="project" value="UniProtKB-UniRule"/>
</dbReference>
<evidence type="ECO:0000313" key="9">
    <source>
        <dbReference type="Proteomes" id="UP000034783"/>
    </source>
</evidence>
<reference evidence="8 9" key="1">
    <citation type="journal article" date="2015" name="Nature">
        <title>rRNA introns, odd ribosomes, and small enigmatic genomes across a large radiation of phyla.</title>
        <authorList>
            <person name="Brown C.T."/>
            <person name="Hug L.A."/>
            <person name="Thomas B.C."/>
            <person name="Sharon I."/>
            <person name="Castelle C.J."/>
            <person name="Singh A."/>
            <person name="Wilkins M.J."/>
            <person name="Williams K.H."/>
            <person name="Banfield J.F."/>
        </authorList>
    </citation>
    <scope>NUCLEOTIDE SEQUENCE [LARGE SCALE GENOMIC DNA]</scope>
</reference>
<dbReference type="Proteomes" id="UP000034783">
    <property type="component" value="Unassembled WGS sequence"/>
</dbReference>
<evidence type="ECO:0000256" key="3">
    <source>
        <dbReference type="ARBA" id="ARBA00022884"/>
    </source>
</evidence>
<dbReference type="GO" id="GO:0005840">
    <property type="term" value="C:ribosome"/>
    <property type="evidence" value="ECO:0007669"/>
    <property type="project" value="UniProtKB-KW"/>
</dbReference>
<keyword evidence="3 7" id="KW-0694">RNA-binding</keyword>
<dbReference type="InterPro" id="IPR005484">
    <property type="entry name" value="Ribosomal_uL18_bac/plant/anim"/>
</dbReference>
<dbReference type="PANTHER" id="PTHR12899:SF3">
    <property type="entry name" value="LARGE RIBOSOMAL SUBUNIT PROTEIN UL18M"/>
    <property type="match status" value="1"/>
</dbReference>
<dbReference type="PANTHER" id="PTHR12899">
    <property type="entry name" value="39S RIBOSOMAL PROTEIN L18, MITOCHONDRIAL"/>
    <property type="match status" value="1"/>
</dbReference>
<dbReference type="AlphaFoldDB" id="A0A0G1JEX1"/>
<evidence type="ECO:0000256" key="1">
    <source>
        <dbReference type="ARBA" id="ARBA00007116"/>
    </source>
</evidence>
<accession>A0A0G1JEX1</accession>
<dbReference type="InterPro" id="IPR004389">
    <property type="entry name" value="Ribosomal_uL18_bac-type"/>
</dbReference>
<keyword evidence="4 7" id="KW-0689">Ribosomal protein</keyword>
<evidence type="ECO:0000313" key="8">
    <source>
        <dbReference type="EMBL" id="KKT70156.1"/>
    </source>
</evidence>
<evidence type="ECO:0000256" key="2">
    <source>
        <dbReference type="ARBA" id="ARBA00022730"/>
    </source>
</evidence>
<dbReference type="GO" id="GO:0003735">
    <property type="term" value="F:structural constituent of ribosome"/>
    <property type="evidence" value="ECO:0007669"/>
    <property type="project" value="InterPro"/>
</dbReference>
<keyword evidence="2 7" id="KW-0699">rRNA-binding</keyword>
<dbReference type="PATRIC" id="fig|1619116.3.peg.18"/>
<comment type="function">
    <text evidence="7">This is one of the proteins that bind and probably mediate the attachment of the 5S RNA into the large ribosomal subunit, where it forms part of the central protuberance.</text>
</comment>
<comment type="similarity">
    <text evidence="1 7">Belongs to the universal ribosomal protein uL18 family.</text>
</comment>
<dbReference type="Gene3D" id="3.30.420.100">
    <property type="match status" value="1"/>
</dbReference>
<organism evidence="8 9">
    <name type="scientific">candidate division WWE3 bacterium GW2011_GWB1_44_4</name>
    <dbReference type="NCBI Taxonomy" id="1619116"/>
    <lineage>
        <taxon>Bacteria</taxon>
        <taxon>Katanobacteria</taxon>
    </lineage>
</organism>
<evidence type="ECO:0000256" key="6">
    <source>
        <dbReference type="ARBA" id="ARBA00035197"/>
    </source>
</evidence>
<dbReference type="SUPFAM" id="SSF53137">
    <property type="entry name" value="Translational machinery components"/>
    <property type="match status" value="1"/>
</dbReference>
<dbReference type="Pfam" id="PF00861">
    <property type="entry name" value="Ribosomal_L18p"/>
    <property type="match status" value="1"/>
</dbReference>
<name>A0A0G1JEX1_UNCKA</name>
<sequence>MISKVVHRKNKRERRRFRIRGKVVGDSQKPRLSVFRSNRYIYGQVIDDTAGKTLVDVSALVKGTHKGVSKLAAAKKCGEELGKLTIKAGITKIGFDRGGYKYTGRVKGFADGVRSAGVKF</sequence>
<dbReference type="HAMAP" id="MF_01337_B">
    <property type="entry name" value="Ribosomal_uL18_B"/>
    <property type="match status" value="1"/>
</dbReference>
<evidence type="ECO:0000256" key="5">
    <source>
        <dbReference type="ARBA" id="ARBA00023274"/>
    </source>
</evidence>
<evidence type="ECO:0000256" key="7">
    <source>
        <dbReference type="HAMAP-Rule" id="MF_01337"/>
    </source>
</evidence>
<dbReference type="CDD" id="cd00432">
    <property type="entry name" value="Ribosomal_L18_L5e"/>
    <property type="match status" value="1"/>
</dbReference>
<keyword evidence="5 7" id="KW-0687">Ribonucleoprotein</keyword>
<dbReference type="GO" id="GO:1990904">
    <property type="term" value="C:ribonucleoprotein complex"/>
    <property type="evidence" value="ECO:0007669"/>
    <property type="project" value="UniProtKB-KW"/>
</dbReference>
<dbReference type="NCBIfam" id="TIGR00060">
    <property type="entry name" value="L18_bact"/>
    <property type="match status" value="1"/>
</dbReference>
<comment type="caution">
    <text evidence="8">The sequence shown here is derived from an EMBL/GenBank/DDBJ whole genome shotgun (WGS) entry which is preliminary data.</text>
</comment>
<dbReference type="GO" id="GO:0008097">
    <property type="term" value="F:5S rRNA binding"/>
    <property type="evidence" value="ECO:0007669"/>
    <property type="project" value="TreeGrafter"/>
</dbReference>